<gene>
    <name evidence="1" type="ORF">LIER_08149</name>
</gene>
<protein>
    <submittedName>
        <fullName evidence="1">Uncharacterized protein</fullName>
    </submittedName>
</protein>
<evidence type="ECO:0000313" key="1">
    <source>
        <dbReference type="EMBL" id="GAA0148810.1"/>
    </source>
</evidence>
<organism evidence="1 2">
    <name type="scientific">Lithospermum erythrorhizon</name>
    <name type="common">Purple gromwell</name>
    <name type="synonym">Lithospermum officinale var. erythrorhizon</name>
    <dbReference type="NCBI Taxonomy" id="34254"/>
    <lineage>
        <taxon>Eukaryota</taxon>
        <taxon>Viridiplantae</taxon>
        <taxon>Streptophyta</taxon>
        <taxon>Embryophyta</taxon>
        <taxon>Tracheophyta</taxon>
        <taxon>Spermatophyta</taxon>
        <taxon>Magnoliopsida</taxon>
        <taxon>eudicotyledons</taxon>
        <taxon>Gunneridae</taxon>
        <taxon>Pentapetalae</taxon>
        <taxon>asterids</taxon>
        <taxon>lamiids</taxon>
        <taxon>Boraginales</taxon>
        <taxon>Boraginaceae</taxon>
        <taxon>Boraginoideae</taxon>
        <taxon>Lithospermeae</taxon>
        <taxon>Lithospermum</taxon>
    </lineage>
</organism>
<dbReference type="AlphaFoldDB" id="A0AAV3PAY1"/>
<evidence type="ECO:0000313" key="2">
    <source>
        <dbReference type="Proteomes" id="UP001454036"/>
    </source>
</evidence>
<reference evidence="1 2" key="1">
    <citation type="submission" date="2024-01" db="EMBL/GenBank/DDBJ databases">
        <title>The complete chloroplast genome sequence of Lithospermum erythrorhizon: insights into the phylogenetic relationship among Boraginaceae species and the maternal lineages of purple gromwells.</title>
        <authorList>
            <person name="Okada T."/>
            <person name="Watanabe K."/>
        </authorList>
    </citation>
    <scope>NUCLEOTIDE SEQUENCE [LARGE SCALE GENOMIC DNA]</scope>
</reference>
<dbReference type="EMBL" id="BAABME010001302">
    <property type="protein sequence ID" value="GAA0148810.1"/>
    <property type="molecule type" value="Genomic_DNA"/>
</dbReference>
<name>A0AAV3PAY1_LITER</name>
<comment type="caution">
    <text evidence="1">The sequence shown here is derived from an EMBL/GenBank/DDBJ whole genome shotgun (WGS) entry which is preliminary data.</text>
</comment>
<accession>A0AAV3PAY1</accession>
<keyword evidence="2" id="KW-1185">Reference proteome</keyword>
<proteinExistence type="predicted"/>
<sequence length="77" mass="8286">MSKCTIDGGKLLELAGPELSLPDWSWWKLVYGFPPCSLEVLSLLEEEPPPPGAAVGVEWRVAKVAAGREWSFTGATG</sequence>
<dbReference type="Proteomes" id="UP001454036">
    <property type="component" value="Unassembled WGS sequence"/>
</dbReference>